<gene>
    <name evidence="2" type="ORF">C5615_08815</name>
</gene>
<accession>A0A2S8IYU9</accession>
<evidence type="ECO:0000313" key="2">
    <source>
        <dbReference type="EMBL" id="PQP19967.1"/>
    </source>
</evidence>
<dbReference type="EMBL" id="PUIQ01000008">
    <property type="protein sequence ID" value="PQP19967.1"/>
    <property type="molecule type" value="Genomic_DNA"/>
</dbReference>
<sequence length="393" mass="42507">MLMAAHRYLAAPNRNGRYDVLVRDFIAGKRTAKPIYANGEVLDRLILIPAEANGSADSGGVLLSLIDKQRGFLELPFQEQMRTALIESKQDWLRQHVELSKRQTVMFTRAIRPNLGTFETPANIASHPVSALSTNPGLVWSNETRRTECILVDNHLATVRANMDFLTTTNAELWVDWLVHVGNIAGLVVSLALAPAAIAGAPYMLGAALLTTTVTAVLPNIAKIVVNKNAEQRKAAVTNIVVAITLDALGYGVSKVLGGTGAKLASRSNFQSASQSVQAAAGDLRAAVEQAIRLKSLELVRTSIKSNRQLASSYIDSLDIAKQMTYRSVEQSIPWHDFGMQFTGPQFDAFMLKWGNSSALEAGKISTIPNTIVRTVDTLTSTGAQIAVDLVLD</sequence>
<feature type="transmembrane region" description="Helical" evidence="1">
    <location>
        <begin position="177"/>
        <end position="198"/>
    </location>
</feature>
<comment type="caution">
    <text evidence="2">The sequence shown here is derived from an EMBL/GenBank/DDBJ whole genome shotgun (WGS) entry which is preliminary data.</text>
</comment>
<dbReference type="AlphaFoldDB" id="A0A2S8IYU9"/>
<evidence type="ECO:0000313" key="3">
    <source>
        <dbReference type="Proteomes" id="UP000238206"/>
    </source>
</evidence>
<feature type="transmembrane region" description="Helical" evidence="1">
    <location>
        <begin position="204"/>
        <end position="226"/>
    </location>
</feature>
<keyword evidence="1" id="KW-1133">Transmembrane helix</keyword>
<reference evidence="2 3" key="1">
    <citation type="submission" date="2018-02" db="EMBL/GenBank/DDBJ databases">
        <title>Draft genome sequencing of Burkholderia cepacia Y14-15.</title>
        <authorList>
            <person name="Zheng B.-X."/>
        </authorList>
    </citation>
    <scope>NUCLEOTIDE SEQUENCE [LARGE SCALE GENOMIC DNA]</scope>
    <source>
        <strain evidence="2 3">Y14-15</strain>
    </source>
</reference>
<keyword evidence="1" id="KW-0812">Transmembrane</keyword>
<evidence type="ECO:0008006" key="4">
    <source>
        <dbReference type="Google" id="ProtNLM"/>
    </source>
</evidence>
<keyword evidence="1" id="KW-0472">Membrane</keyword>
<dbReference type="Proteomes" id="UP000238206">
    <property type="component" value="Unassembled WGS sequence"/>
</dbReference>
<name>A0A2S8IYU9_BURCE</name>
<organism evidence="2 3">
    <name type="scientific">Burkholderia cepacia</name>
    <name type="common">Pseudomonas cepacia</name>
    <dbReference type="NCBI Taxonomy" id="292"/>
    <lineage>
        <taxon>Bacteria</taxon>
        <taxon>Pseudomonadati</taxon>
        <taxon>Pseudomonadota</taxon>
        <taxon>Betaproteobacteria</taxon>
        <taxon>Burkholderiales</taxon>
        <taxon>Burkholderiaceae</taxon>
        <taxon>Burkholderia</taxon>
        <taxon>Burkholderia cepacia complex</taxon>
    </lineage>
</organism>
<protein>
    <recommendedName>
        <fullName evidence="4">Transmembrane protein</fullName>
    </recommendedName>
</protein>
<proteinExistence type="predicted"/>
<evidence type="ECO:0000256" key="1">
    <source>
        <dbReference type="SAM" id="Phobius"/>
    </source>
</evidence>